<dbReference type="Proteomes" id="UP001153712">
    <property type="component" value="Unassembled WGS sequence"/>
</dbReference>
<organism evidence="1 2">
    <name type="scientific">Phyllotreta striolata</name>
    <name type="common">Striped flea beetle</name>
    <name type="synonym">Crioceris striolata</name>
    <dbReference type="NCBI Taxonomy" id="444603"/>
    <lineage>
        <taxon>Eukaryota</taxon>
        <taxon>Metazoa</taxon>
        <taxon>Ecdysozoa</taxon>
        <taxon>Arthropoda</taxon>
        <taxon>Hexapoda</taxon>
        <taxon>Insecta</taxon>
        <taxon>Pterygota</taxon>
        <taxon>Neoptera</taxon>
        <taxon>Endopterygota</taxon>
        <taxon>Coleoptera</taxon>
        <taxon>Polyphaga</taxon>
        <taxon>Cucujiformia</taxon>
        <taxon>Chrysomeloidea</taxon>
        <taxon>Chrysomelidae</taxon>
        <taxon>Galerucinae</taxon>
        <taxon>Alticini</taxon>
        <taxon>Phyllotreta</taxon>
    </lineage>
</organism>
<evidence type="ECO:0000313" key="1">
    <source>
        <dbReference type="EMBL" id="CAH1188795.1"/>
    </source>
</evidence>
<proteinExistence type="predicted"/>
<sequence length="97" mass="10864">MDPAQFKLLMEAFQQQQQALIKEVSNQFQAQIQTMVQSTQAQQAGLTDKTKIGQLLCASIGSDHYNSMEAFLGPDNPLKSLDYDILVGEFKKMLIPK</sequence>
<name>A0A9P0E0P7_PHYSR</name>
<dbReference type="EMBL" id="CAKJVH030000036">
    <property type="protein sequence ID" value="CAH1188795.1"/>
    <property type="molecule type" value="Genomic_DNA"/>
</dbReference>
<evidence type="ECO:0000313" key="2">
    <source>
        <dbReference type="Proteomes" id="UP001153712"/>
    </source>
</evidence>
<reference evidence="1" key="1">
    <citation type="submission" date="2022-01" db="EMBL/GenBank/DDBJ databases">
        <authorList>
            <person name="King R."/>
        </authorList>
    </citation>
    <scope>NUCLEOTIDE SEQUENCE</scope>
</reference>
<comment type="caution">
    <text evidence="1">The sequence shown here is derived from an EMBL/GenBank/DDBJ whole genome shotgun (WGS) entry which is preliminary data.</text>
</comment>
<dbReference type="AlphaFoldDB" id="A0A9P0E0P7"/>
<protein>
    <submittedName>
        <fullName evidence="1">Uncharacterized protein</fullName>
    </submittedName>
</protein>
<keyword evidence="2" id="KW-1185">Reference proteome</keyword>
<accession>A0A9P0E0P7</accession>
<dbReference type="OrthoDB" id="6619222at2759"/>
<gene>
    <name evidence="1" type="ORF">PHYEVI_LOCUS11849</name>
</gene>